<keyword evidence="1" id="KW-0732">Signal</keyword>
<evidence type="ECO:0000259" key="2">
    <source>
        <dbReference type="Pfam" id="PF00021"/>
    </source>
</evidence>
<accession>A0AAV2K4L0</accession>
<name>A0AAV2K4L0_KNICA</name>
<organism evidence="3 4">
    <name type="scientific">Knipowitschia caucasica</name>
    <name type="common">Caucasian dwarf goby</name>
    <name type="synonym">Pomatoschistus caucasicus</name>
    <dbReference type="NCBI Taxonomy" id="637954"/>
    <lineage>
        <taxon>Eukaryota</taxon>
        <taxon>Metazoa</taxon>
        <taxon>Chordata</taxon>
        <taxon>Craniata</taxon>
        <taxon>Vertebrata</taxon>
        <taxon>Euteleostomi</taxon>
        <taxon>Actinopterygii</taxon>
        <taxon>Neopterygii</taxon>
        <taxon>Teleostei</taxon>
        <taxon>Neoteleostei</taxon>
        <taxon>Acanthomorphata</taxon>
        <taxon>Gobiaria</taxon>
        <taxon>Gobiiformes</taxon>
        <taxon>Gobioidei</taxon>
        <taxon>Gobiidae</taxon>
        <taxon>Gobiinae</taxon>
        <taxon>Knipowitschia</taxon>
    </lineage>
</organism>
<feature type="chain" id="PRO_5043438664" description="UPAR/Ly6 domain-containing protein" evidence="1">
    <location>
        <begin position="21"/>
        <end position="138"/>
    </location>
</feature>
<sequence>MRVFIAVVVAAIACFATVESLVCNKCSIGLLGYCLNAGNETCNSTSNVCYTSKAAFASVSSFKGFVNQGCGNNTCGVNQTSKAENGSLPIIGVGYTITTSCCTTDKCNPVDTSGASATAASLSVLSVAALGAVIGSYM</sequence>
<keyword evidence="4" id="KW-1185">Reference proteome</keyword>
<reference evidence="3 4" key="1">
    <citation type="submission" date="2024-04" db="EMBL/GenBank/DDBJ databases">
        <authorList>
            <person name="Waldvogel A.-M."/>
            <person name="Schoenle A."/>
        </authorList>
    </citation>
    <scope>NUCLEOTIDE SEQUENCE [LARGE SCALE GENOMIC DNA]</scope>
</reference>
<dbReference type="InterPro" id="IPR016054">
    <property type="entry name" value="LY6_UPA_recep-like"/>
</dbReference>
<feature type="domain" description="UPAR/Ly6" evidence="2">
    <location>
        <begin position="20"/>
        <end position="108"/>
    </location>
</feature>
<dbReference type="Gene3D" id="2.10.60.10">
    <property type="entry name" value="CD59"/>
    <property type="match status" value="1"/>
</dbReference>
<dbReference type="SUPFAM" id="SSF57302">
    <property type="entry name" value="Snake toxin-like"/>
    <property type="match status" value="1"/>
</dbReference>
<feature type="signal peptide" evidence="1">
    <location>
        <begin position="1"/>
        <end position="20"/>
    </location>
</feature>
<dbReference type="Pfam" id="PF00021">
    <property type="entry name" value="UPAR_LY6"/>
    <property type="match status" value="1"/>
</dbReference>
<dbReference type="Proteomes" id="UP001497482">
    <property type="component" value="Chromosome 16"/>
</dbReference>
<evidence type="ECO:0000313" key="4">
    <source>
        <dbReference type="Proteomes" id="UP001497482"/>
    </source>
</evidence>
<proteinExistence type="predicted"/>
<dbReference type="AlphaFoldDB" id="A0AAV2K4L0"/>
<dbReference type="EMBL" id="OZ035838">
    <property type="protein sequence ID" value="CAL1583358.1"/>
    <property type="molecule type" value="Genomic_DNA"/>
</dbReference>
<evidence type="ECO:0000313" key="3">
    <source>
        <dbReference type="EMBL" id="CAL1583358.1"/>
    </source>
</evidence>
<dbReference type="CDD" id="cd00117">
    <property type="entry name" value="TFP"/>
    <property type="match status" value="1"/>
</dbReference>
<dbReference type="InterPro" id="IPR045860">
    <property type="entry name" value="Snake_toxin-like_sf"/>
</dbReference>
<gene>
    <name evidence="3" type="ORF">KC01_LOCUS13838</name>
</gene>
<protein>
    <recommendedName>
        <fullName evidence="2">UPAR/Ly6 domain-containing protein</fullName>
    </recommendedName>
</protein>
<evidence type="ECO:0000256" key="1">
    <source>
        <dbReference type="SAM" id="SignalP"/>
    </source>
</evidence>